<gene>
    <name evidence="3" type="ORF">niasHT_030972</name>
</gene>
<reference evidence="3 4" key="1">
    <citation type="submission" date="2024-10" db="EMBL/GenBank/DDBJ databases">
        <authorList>
            <person name="Kim D."/>
        </authorList>
    </citation>
    <scope>NUCLEOTIDE SEQUENCE [LARGE SCALE GENOMIC DNA]</scope>
    <source>
        <strain evidence="3">BH-2024</strain>
    </source>
</reference>
<dbReference type="AlphaFoldDB" id="A0ABD2J8E9"/>
<feature type="signal peptide" evidence="2">
    <location>
        <begin position="1"/>
        <end position="27"/>
    </location>
</feature>
<name>A0ABD2J8E9_9BILA</name>
<proteinExistence type="predicted"/>
<feature type="compositionally biased region" description="Acidic residues" evidence="1">
    <location>
        <begin position="438"/>
        <end position="462"/>
    </location>
</feature>
<evidence type="ECO:0000256" key="2">
    <source>
        <dbReference type="SAM" id="SignalP"/>
    </source>
</evidence>
<feature type="chain" id="PRO_5044803663" evidence="2">
    <location>
        <begin position="28"/>
        <end position="483"/>
    </location>
</feature>
<evidence type="ECO:0000313" key="4">
    <source>
        <dbReference type="Proteomes" id="UP001620626"/>
    </source>
</evidence>
<evidence type="ECO:0000313" key="3">
    <source>
        <dbReference type="EMBL" id="KAL3086893.1"/>
    </source>
</evidence>
<keyword evidence="2" id="KW-0732">Signal</keyword>
<protein>
    <submittedName>
        <fullName evidence="3">Uncharacterized protein</fullName>
    </submittedName>
</protein>
<comment type="caution">
    <text evidence="3">The sequence shown here is derived from an EMBL/GenBank/DDBJ whole genome shotgun (WGS) entry which is preliminary data.</text>
</comment>
<keyword evidence="4" id="KW-1185">Reference proteome</keyword>
<dbReference type="Proteomes" id="UP001620626">
    <property type="component" value="Unassembled WGS sequence"/>
</dbReference>
<organism evidence="3 4">
    <name type="scientific">Heterodera trifolii</name>
    <dbReference type="NCBI Taxonomy" id="157864"/>
    <lineage>
        <taxon>Eukaryota</taxon>
        <taxon>Metazoa</taxon>
        <taxon>Ecdysozoa</taxon>
        <taxon>Nematoda</taxon>
        <taxon>Chromadorea</taxon>
        <taxon>Rhabditida</taxon>
        <taxon>Tylenchina</taxon>
        <taxon>Tylenchomorpha</taxon>
        <taxon>Tylenchoidea</taxon>
        <taxon>Heteroderidae</taxon>
        <taxon>Heteroderinae</taxon>
        <taxon>Heterodera</taxon>
    </lineage>
</organism>
<feature type="region of interest" description="Disordered" evidence="1">
    <location>
        <begin position="438"/>
        <end position="475"/>
    </location>
</feature>
<accession>A0ABD2J8E9</accession>
<evidence type="ECO:0000256" key="1">
    <source>
        <dbReference type="SAM" id="MobiDB-lite"/>
    </source>
</evidence>
<sequence>MIILANFAMLLPIIGLLLSSHWMGQNAQQPHNNNNSLHLKLFPGLAVPDTHHVYYVVGHCEGQKSHFLHQFLAQRIEGVLVGDEMAFAEEQANGEAIVTLNFRSGRVCPYFHVCIYMLWTEMPINENAMNAEMPIEMNPLIRNGKITWPVPYLQDAIPNDGLNKRIMFGNFFNLTIGPALETPDLFYHFRVFCDDDKLKSTMQEIDEEDKMVEKWTVSEEYEDYKFKTFTKGLTPTKVVFNSELRQKCDRYHIKVWATHKEWMRMDETAMTLLGRPIAYFVCESNGNAENFQISLLKHFLLQIEPPLPKEKEEKQQNVYFVEVQCHGFKPHTFKTITRAMTDVVLHQLSCKTYDISVRKVPLEWIRRLKYHGYNGMIHSTKPFRQLDINITNGATYVLEFPARFQRPKQTNYMKLNEGTQVTQQHTANEKQMAQIIDISDDDEKMEEEEEKAEKEENENEEKSEDKRRKKSEKKDDCYFYYNF</sequence>
<dbReference type="EMBL" id="JBICBT010001030">
    <property type="protein sequence ID" value="KAL3086893.1"/>
    <property type="molecule type" value="Genomic_DNA"/>
</dbReference>